<evidence type="ECO:0000313" key="10">
    <source>
        <dbReference type="EMBL" id="CAF9927738.1"/>
    </source>
</evidence>
<keyword evidence="4 7" id="KW-0804">Transcription</keyword>
<dbReference type="GO" id="GO:0006367">
    <property type="term" value="P:transcription initiation at RNA polymerase II promoter"/>
    <property type="evidence" value="ECO:0007669"/>
    <property type="project" value="UniProtKB-UniRule"/>
</dbReference>
<dbReference type="InterPro" id="IPR054600">
    <property type="entry name" value="TFA2_E-tether"/>
</dbReference>
<dbReference type="Proteomes" id="UP000664534">
    <property type="component" value="Unassembled WGS sequence"/>
</dbReference>
<comment type="similarity">
    <text evidence="7">Belongs to the TFIIE beta subunit family.</text>
</comment>
<organism evidence="10 11">
    <name type="scientific">Imshaugia aleurites</name>
    <dbReference type="NCBI Taxonomy" id="172621"/>
    <lineage>
        <taxon>Eukaryota</taxon>
        <taxon>Fungi</taxon>
        <taxon>Dikarya</taxon>
        <taxon>Ascomycota</taxon>
        <taxon>Pezizomycotina</taxon>
        <taxon>Lecanoromycetes</taxon>
        <taxon>OSLEUM clade</taxon>
        <taxon>Lecanoromycetidae</taxon>
        <taxon>Lecanorales</taxon>
        <taxon>Lecanorineae</taxon>
        <taxon>Parmeliaceae</taxon>
        <taxon>Imshaugia</taxon>
    </lineage>
</organism>
<dbReference type="PROSITE" id="PS51351">
    <property type="entry name" value="TFIIE_BETA_C"/>
    <property type="match status" value="1"/>
</dbReference>
<reference evidence="10" key="1">
    <citation type="submission" date="2021-03" db="EMBL/GenBank/DDBJ databases">
        <authorList>
            <person name="Tagirdzhanova G."/>
        </authorList>
    </citation>
    <scope>NUCLEOTIDE SEQUENCE</scope>
</reference>
<evidence type="ECO:0000256" key="3">
    <source>
        <dbReference type="ARBA" id="ARBA00023125"/>
    </source>
</evidence>
<dbReference type="PIRSF" id="PIRSF016398">
    <property type="entry name" value="TFIIE-beta"/>
    <property type="match status" value="1"/>
</dbReference>
<evidence type="ECO:0000256" key="1">
    <source>
        <dbReference type="ARBA" id="ARBA00004123"/>
    </source>
</evidence>
<evidence type="ECO:0000256" key="7">
    <source>
        <dbReference type="PIRNR" id="PIRNR016398"/>
    </source>
</evidence>
<feature type="domain" description="TFIIE beta" evidence="9">
    <location>
        <begin position="63"/>
        <end position="147"/>
    </location>
</feature>
<keyword evidence="5 7" id="KW-0539">Nucleus</keyword>
<feature type="compositionally biased region" description="Basic residues" evidence="8">
    <location>
        <begin position="250"/>
        <end position="270"/>
    </location>
</feature>
<keyword evidence="11" id="KW-1185">Reference proteome</keyword>
<sequence length="289" mass="32363">MSYLDNQISAFKSNLTSSANKLSVKRTVAAPANSTPSPAPSQASVTLKNDLKRKRAEVANTVFSQPKDTGTGSHIITQVTYALEKLKEKDVPWTWQRLGEYLSLHGREKGYGQALKTILMKHDKVNYEKIDGKEKDLFSFRPIHNIRSVDGLLGYLQSQPTAQALSVKDLKDGWHGALDAIDGLEKQGKLSVTRHKKDNSARFVWPNDPSLFFPIDQEFQAMWQKIKLPEPGALADELEREGLTPANKSRSVKSKPVKQEKKTKRARKGGKTTNTHMAGVLRDYSHLKK</sequence>
<dbReference type="PANTHER" id="PTHR12716">
    <property type="entry name" value="TRANSCRIPTION INITIATION FACTOR IIE, BETA SUBUNIT"/>
    <property type="match status" value="1"/>
</dbReference>
<evidence type="ECO:0000256" key="4">
    <source>
        <dbReference type="ARBA" id="ARBA00023163"/>
    </source>
</evidence>
<dbReference type="GO" id="GO:0001097">
    <property type="term" value="F:TFIIH-class transcription factor complex binding"/>
    <property type="evidence" value="ECO:0007669"/>
    <property type="project" value="TreeGrafter"/>
</dbReference>
<evidence type="ECO:0000256" key="2">
    <source>
        <dbReference type="ARBA" id="ARBA00023015"/>
    </source>
</evidence>
<dbReference type="AlphaFoldDB" id="A0A8H3FN98"/>
<accession>A0A8H3FN98</accession>
<keyword evidence="2 7" id="KW-0805">Transcription regulation</keyword>
<name>A0A8H3FN98_9LECA</name>
<dbReference type="PANTHER" id="PTHR12716:SF8">
    <property type="entry name" value="TRANSCRIPTION INITIATION FACTOR IIE SUBUNIT BETA"/>
    <property type="match status" value="1"/>
</dbReference>
<evidence type="ECO:0000256" key="5">
    <source>
        <dbReference type="ARBA" id="ARBA00023242"/>
    </source>
</evidence>
<proteinExistence type="inferred from homology"/>
<dbReference type="OrthoDB" id="5323195at2759"/>
<keyword evidence="3 7" id="KW-0238">DNA-binding</keyword>
<protein>
    <recommendedName>
        <fullName evidence="7">Transcription initiation factor IIE subunit beta</fullName>
    </recommendedName>
</protein>
<evidence type="ECO:0000259" key="9">
    <source>
        <dbReference type="PROSITE" id="PS51351"/>
    </source>
</evidence>
<gene>
    <name evidence="10" type="ORF">IMSHALPRED_007292</name>
</gene>
<evidence type="ECO:0000313" key="11">
    <source>
        <dbReference type="Proteomes" id="UP000664534"/>
    </source>
</evidence>
<evidence type="ECO:0000256" key="8">
    <source>
        <dbReference type="SAM" id="MobiDB-lite"/>
    </source>
</evidence>
<dbReference type="EMBL" id="CAJPDT010000047">
    <property type="protein sequence ID" value="CAF9927738.1"/>
    <property type="molecule type" value="Genomic_DNA"/>
</dbReference>
<dbReference type="InterPro" id="IPR040501">
    <property type="entry name" value="TFA2_Winged_2"/>
</dbReference>
<dbReference type="Pfam" id="PF02186">
    <property type="entry name" value="TFIIE_beta"/>
    <property type="match status" value="1"/>
</dbReference>
<feature type="region of interest" description="Disordered" evidence="8">
    <location>
        <begin position="241"/>
        <end position="289"/>
    </location>
</feature>
<evidence type="ECO:0000256" key="6">
    <source>
        <dbReference type="ARBA" id="ARBA00025581"/>
    </source>
</evidence>
<dbReference type="CDD" id="cd07977">
    <property type="entry name" value="TFIIE_beta_winged_helix"/>
    <property type="match status" value="1"/>
</dbReference>
<comment type="caution">
    <text evidence="10">The sequence shown here is derived from an EMBL/GenBank/DDBJ whole genome shotgun (WGS) entry which is preliminary data.</text>
</comment>
<comment type="subcellular location">
    <subcellularLocation>
        <location evidence="1 7">Nucleus</location>
    </subcellularLocation>
</comment>
<dbReference type="InterPro" id="IPR003166">
    <property type="entry name" value="TFIIE_bsu_DNA-bd"/>
</dbReference>
<dbReference type="GO" id="GO:0005673">
    <property type="term" value="C:transcription factor TFIIE complex"/>
    <property type="evidence" value="ECO:0007669"/>
    <property type="project" value="UniProtKB-UniRule"/>
</dbReference>
<comment type="function">
    <text evidence="6 7">Recruits TFIIH to the initiation complex and stimulates the RNA polymerase II C-terminal domain kinase and DNA-dependent ATPase activities of TFIIH. Both TFIIH and TFIIE are required for promoter clearance by RNA polymerase.</text>
</comment>
<comment type="subunit">
    <text evidence="7">Tetramer of two alpha and two beta chains.</text>
</comment>
<dbReference type="Pfam" id="PF22254">
    <property type="entry name" value="TFA2_E-tether"/>
    <property type="match status" value="1"/>
</dbReference>
<dbReference type="Pfam" id="PF18121">
    <property type="entry name" value="TFA2_Winged_2"/>
    <property type="match status" value="1"/>
</dbReference>
<dbReference type="GO" id="GO:0003677">
    <property type="term" value="F:DNA binding"/>
    <property type="evidence" value="ECO:0007669"/>
    <property type="project" value="UniProtKB-UniRule"/>
</dbReference>
<dbReference type="InterPro" id="IPR016656">
    <property type="entry name" value="TFIIE-bsu"/>
</dbReference>